<name>A0A1B7TJ42_9ASCO</name>
<dbReference type="AlphaFoldDB" id="A0A1B7TJ42"/>
<dbReference type="Proteomes" id="UP000092321">
    <property type="component" value="Unassembled WGS sequence"/>
</dbReference>
<reference evidence="2" key="1">
    <citation type="journal article" date="2016" name="Proc. Natl. Acad. Sci. U.S.A.">
        <title>Comparative genomics of biotechnologically important yeasts.</title>
        <authorList>
            <person name="Riley R."/>
            <person name="Haridas S."/>
            <person name="Wolfe K.H."/>
            <person name="Lopes M.R."/>
            <person name="Hittinger C.T."/>
            <person name="Goeker M."/>
            <person name="Salamov A.A."/>
            <person name="Wisecaver J.H."/>
            <person name="Long T.M."/>
            <person name="Calvey C.H."/>
            <person name="Aerts A.L."/>
            <person name="Barry K.W."/>
            <person name="Choi C."/>
            <person name="Clum A."/>
            <person name="Coughlan A.Y."/>
            <person name="Deshpande S."/>
            <person name="Douglass A.P."/>
            <person name="Hanson S.J."/>
            <person name="Klenk H.-P."/>
            <person name="LaButti K.M."/>
            <person name="Lapidus A."/>
            <person name="Lindquist E.A."/>
            <person name="Lipzen A.M."/>
            <person name="Meier-Kolthoff J.P."/>
            <person name="Ohm R.A."/>
            <person name="Otillar R.P."/>
            <person name="Pangilinan J.L."/>
            <person name="Peng Y."/>
            <person name="Rokas A."/>
            <person name="Rosa C.A."/>
            <person name="Scheuner C."/>
            <person name="Sibirny A.A."/>
            <person name="Slot J.C."/>
            <person name="Stielow J.B."/>
            <person name="Sun H."/>
            <person name="Kurtzman C.P."/>
            <person name="Blackwell M."/>
            <person name="Grigoriev I.V."/>
            <person name="Jeffries T.W."/>
        </authorList>
    </citation>
    <scope>NUCLEOTIDE SEQUENCE [LARGE SCALE GENOMIC DNA]</scope>
    <source>
        <strain evidence="2">NRRL Y-1626</strain>
    </source>
</reference>
<evidence type="ECO:0000313" key="1">
    <source>
        <dbReference type="EMBL" id="OBA28770.1"/>
    </source>
</evidence>
<accession>A0A1B7TJ42</accession>
<gene>
    <name evidence="1" type="ORF">HANVADRAFT_60840</name>
</gene>
<keyword evidence="2" id="KW-1185">Reference proteome</keyword>
<proteinExistence type="predicted"/>
<sequence length="399" mass="47382">MLSKLSTLFLKNYNNENVNLFTGKPLFSDIIKIVDTNSNKLLNLNNIGLKKLQLRHFYKNVIKFNPDEMNPLNRARFYEVVDNLTYSQRSRKHINLQFINSSEAVRKFENNKYVSHLDEVRLFSNNDLISKKMVYEAAKLFVEKEMDILKLPTIKTKFQNKYISDYLPLDNGLLNSQRKKDKLPESFQSLWQDDWYFTKLKGTFANVNLSLATKQFIVHDCDLFTLLYIPDFHPFAAALTKSNPAIVIAKAKNTNIPTYQLRESTKFYKRLFWQHYIKLRFDKNNVYNEYKYLDTVFGKVELAPEGIAKRGFYFFKIKSKIDINKENEVIYNALNREMFEAMRKIANISWRYLQDLCKTLLKENQYESLKTYNDIFTEKQLGIRIEKIEPKQQKKISIK</sequence>
<dbReference type="EMBL" id="LXPE01000002">
    <property type="protein sequence ID" value="OBA28770.1"/>
    <property type="molecule type" value="Genomic_DNA"/>
</dbReference>
<comment type="caution">
    <text evidence="1">The sequence shown here is derived from an EMBL/GenBank/DDBJ whole genome shotgun (WGS) entry which is preliminary data.</text>
</comment>
<organism evidence="1 2">
    <name type="scientific">Hanseniaspora valbyensis NRRL Y-1626</name>
    <dbReference type="NCBI Taxonomy" id="766949"/>
    <lineage>
        <taxon>Eukaryota</taxon>
        <taxon>Fungi</taxon>
        <taxon>Dikarya</taxon>
        <taxon>Ascomycota</taxon>
        <taxon>Saccharomycotina</taxon>
        <taxon>Saccharomycetes</taxon>
        <taxon>Saccharomycodales</taxon>
        <taxon>Saccharomycodaceae</taxon>
        <taxon>Hanseniaspora</taxon>
    </lineage>
</organism>
<protein>
    <submittedName>
        <fullName evidence="1">Uncharacterized protein</fullName>
    </submittedName>
</protein>
<evidence type="ECO:0000313" key="2">
    <source>
        <dbReference type="Proteomes" id="UP000092321"/>
    </source>
</evidence>